<sequence length="148" mass="15367">MKTSRRGFMKLAGAAVALGILPLKVLADFVRPKEAMAATDLAGVFASLGNAQDSDQIMLETPDIAENGAVVPITVTSVIPGTSKIYVVVEKNPNPLAAAFMIPEGTDAFVQTRVKVAQTCPIYAVVEAGGKLYKASRETKVTLGGCGG</sequence>
<dbReference type="NCBIfam" id="TIGR04488">
    <property type="entry name" value="SoxY_true_GGCGG"/>
    <property type="match status" value="1"/>
</dbReference>
<dbReference type="PIRSF" id="PIRSF010312">
    <property type="entry name" value="Sulphur_oxidation_SoxY"/>
    <property type="match status" value="1"/>
</dbReference>
<dbReference type="AlphaFoldDB" id="A0AAU0MXG9"/>
<name>A0AAU0MXG9_9GAMM</name>
<dbReference type="InterPro" id="IPR038162">
    <property type="entry name" value="SoxY_sf"/>
</dbReference>
<proteinExistence type="predicted"/>
<dbReference type="EMBL" id="CP137555">
    <property type="protein sequence ID" value="WOX04742.1"/>
    <property type="molecule type" value="Genomic_DNA"/>
</dbReference>
<dbReference type="KEGG" id="mpaf:R5R33_13465"/>
<dbReference type="InterPro" id="IPR032711">
    <property type="entry name" value="SoxY"/>
</dbReference>
<dbReference type="RefSeq" id="WP_318953218.1">
    <property type="nucleotide sequence ID" value="NZ_CP137555.1"/>
</dbReference>
<dbReference type="Proteomes" id="UP001302477">
    <property type="component" value="Chromosome"/>
</dbReference>
<dbReference type="InterPro" id="IPR016568">
    <property type="entry name" value="Sulphur_oxidation_SoxY"/>
</dbReference>
<dbReference type="InterPro" id="IPR019546">
    <property type="entry name" value="TAT_signal_bac_arc"/>
</dbReference>
<keyword evidence="4" id="KW-1185">Reference proteome</keyword>
<dbReference type="PROSITE" id="PS51318">
    <property type="entry name" value="TAT"/>
    <property type="match status" value="1"/>
</dbReference>
<reference evidence="3 4" key="1">
    <citation type="submission" date="2023-10" db="EMBL/GenBank/DDBJ databases">
        <title>Description of Microbulbifer bruguierae sp. nov., isolated from the sediments of mangrove plant Bruguiera sexangula and comparative genomic analyses of the genus Microbulbifer.</title>
        <authorList>
            <person name="Long M."/>
        </authorList>
    </citation>
    <scope>NUCLEOTIDE SEQUENCE [LARGE SCALE GENOMIC DNA]</scope>
    <source>
        <strain evidence="3 4">SPO729</strain>
    </source>
</reference>
<evidence type="ECO:0000313" key="4">
    <source>
        <dbReference type="Proteomes" id="UP001302477"/>
    </source>
</evidence>
<protein>
    <submittedName>
        <fullName evidence="3">Thiosulfate oxidation carrier protein SoxY</fullName>
    </submittedName>
</protein>
<evidence type="ECO:0000313" key="3">
    <source>
        <dbReference type="EMBL" id="WOX04742.1"/>
    </source>
</evidence>
<dbReference type="Pfam" id="PF13501">
    <property type="entry name" value="SoxY"/>
    <property type="match status" value="1"/>
</dbReference>
<dbReference type="NCBIfam" id="TIGR01409">
    <property type="entry name" value="TAT_signal_seq"/>
    <property type="match status" value="1"/>
</dbReference>
<evidence type="ECO:0000256" key="1">
    <source>
        <dbReference type="ARBA" id="ARBA00022729"/>
    </source>
</evidence>
<evidence type="ECO:0000259" key="2">
    <source>
        <dbReference type="Pfam" id="PF13501"/>
    </source>
</evidence>
<dbReference type="InterPro" id="IPR006311">
    <property type="entry name" value="TAT_signal"/>
</dbReference>
<gene>
    <name evidence="3" type="primary">soxY</name>
    <name evidence="3" type="ORF">R5R33_13465</name>
</gene>
<dbReference type="Gene3D" id="2.60.40.2470">
    <property type="entry name" value="SoxY domain"/>
    <property type="match status" value="1"/>
</dbReference>
<organism evidence="3 4">
    <name type="scientific">Microbulbifer pacificus</name>
    <dbReference type="NCBI Taxonomy" id="407164"/>
    <lineage>
        <taxon>Bacteria</taxon>
        <taxon>Pseudomonadati</taxon>
        <taxon>Pseudomonadota</taxon>
        <taxon>Gammaproteobacteria</taxon>
        <taxon>Cellvibrionales</taxon>
        <taxon>Microbulbiferaceae</taxon>
        <taxon>Microbulbifer</taxon>
    </lineage>
</organism>
<feature type="domain" description="Ig-like SoxY" evidence="2">
    <location>
        <begin position="50"/>
        <end position="146"/>
    </location>
</feature>
<accession>A0AAU0MXG9</accession>
<keyword evidence="1" id="KW-0732">Signal</keyword>